<organism evidence="7 10">
    <name type="scientific">Marinomonas gallaica</name>
    <dbReference type="NCBI Taxonomy" id="1806667"/>
    <lineage>
        <taxon>Bacteria</taxon>
        <taxon>Pseudomonadati</taxon>
        <taxon>Pseudomonadota</taxon>
        <taxon>Gammaproteobacteria</taxon>
        <taxon>Oceanospirillales</taxon>
        <taxon>Oceanospirillaceae</taxon>
        <taxon>Marinomonas</taxon>
    </lineage>
</organism>
<feature type="transmembrane region" description="Helical" evidence="5">
    <location>
        <begin position="80"/>
        <end position="98"/>
    </location>
</feature>
<feature type="transmembrane region" description="Helical" evidence="5">
    <location>
        <begin position="231"/>
        <end position="247"/>
    </location>
</feature>
<name>A0A1C3JTI3_9GAMM</name>
<feature type="transmembrane region" description="Helical" evidence="5">
    <location>
        <begin position="105"/>
        <end position="123"/>
    </location>
</feature>
<reference evidence="8 9" key="2">
    <citation type="submission" date="2016-06" db="EMBL/GenBank/DDBJ databases">
        <authorList>
            <person name="Rodrigo-Torres L."/>
            <person name="Arahal D.R."/>
        </authorList>
    </citation>
    <scope>NUCLEOTIDE SEQUENCE [LARGE SCALE GENOMIC DNA]</scope>
    <source>
        <strain evidence="8 9">CECT 5116</strain>
    </source>
</reference>
<sequence>MFIEMQASEKKRLLRIAFGTTIGFCICKLMNWPYGVFFTVFPMLLLGMIPTFNRTLAIEFIAGAFISAAEMWVLQTFFKPFPVAMTLAVFFIFGYHFRFMLKTKYFLLWASGLITLSTLLNFASYDAGQATDMVVATVLAAIISVASAYLLYWLIPESAESANSSSAATSPTAAQINHRTLLGASLATISFLVFQIFDLKDSLSAQVATMLILFPMTYQGSIANAKKRAKGVTYGCCLALIMQILMYTLIGNFFLVAISLFITVMITAYFHLVERSGSGIGFGALTTIGILYGQYLTPHSDIFYSAAYRFSSVIIAMGLVIMTAYLIDLSLNKFKSTCNYN</sequence>
<accession>A0A1C3JTI3</accession>
<evidence type="ECO:0000313" key="9">
    <source>
        <dbReference type="Proteomes" id="UP000092840"/>
    </source>
</evidence>
<dbReference type="PIRSF" id="PIRSF029594">
    <property type="entry name" value="UCP029594"/>
    <property type="match status" value="1"/>
</dbReference>
<feature type="transmembrane region" description="Helical" evidence="5">
    <location>
        <begin position="302"/>
        <end position="327"/>
    </location>
</feature>
<evidence type="ECO:0000256" key="1">
    <source>
        <dbReference type="ARBA" id="ARBA00004141"/>
    </source>
</evidence>
<dbReference type="Pfam" id="PF13515">
    <property type="entry name" value="FUSC_2"/>
    <property type="match status" value="1"/>
</dbReference>
<feature type="transmembrane region" description="Helical" evidence="5">
    <location>
        <begin position="253"/>
        <end position="272"/>
    </location>
</feature>
<dbReference type="InterPro" id="IPR016926">
    <property type="entry name" value="UCP029594"/>
</dbReference>
<dbReference type="InterPro" id="IPR022604">
    <property type="entry name" value="DUF2955"/>
</dbReference>
<dbReference type="OrthoDB" id="6799126at2"/>
<feature type="domain" description="Integral membrane bound transporter" evidence="6">
    <location>
        <begin position="190"/>
        <end position="322"/>
    </location>
</feature>
<evidence type="ECO:0000313" key="10">
    <source>
        <dbReference type="Proteomes" id="UP000092871"/>
    </source>
</evidence>
<evidence type="ECO:0000256" key="4">
    <source>
        <dbReference type="ARBA" id="ARBA00023136"/>
    </source>
</evidence>
<feature type="transmembrane region" description="Helical" evidence="5">
    <location>
        <begin position="279"/>
        <end position="296"/>
    </location>
</feature>
<feature type="transmembrane region" description="Helical" evidence="5">
    <location>
        <begin position="203"/>
        <end position="219"/>
    </location>
</feature>
<feature type="transmembrane region" description="Helical" evidence="5">
    <location>
        <begin position="176"/>
        <end position="197"/>
    </location>
</feature>
<keyword evidence="2 5" id="KW-0812">Transmembrane</keyword>
<keyword evidence="4 5" id="KW-0472">Membrane</keyword>
<evidence type="ECO:0000259" key="6">
    <source>
        <dbReference type="Pfam" id="PF13515"/>
    </source>
</evidence>
<feature type="transmembrane region" description="Helical" evidence="5">
    <location>
        <begin position="135"/>
        <end position="155"/>
    </location>
</feature>
<comment type="subcellular location">
    <subcellularLocation>
        <location evidence="1">Membrane</location>
        <topology evidence="1">Multi-pass membrane protein</topology>
    </subcellularLocation>
</comment>
<evidence type="ECO:0000313" key="7">
    <source>
        <dbReference type="EMBL" id="SBT18462.1"/>
    </source>
</evidence>
<reference evidence="7 10" key="1">
    <citation type="submission" date="2016-06" db="EMBL/GenBank/DDBJ databases">
        <authorList>
            <person name="Kjaerup R.B."/>
            <person name="Dalgaard T.S."/>
            <person name="Juul-Madsen H.R."/>
        </authorList>
    </citation>
    <scope>NUCLEOTIDE SEQUENCE [LARGE SCALE GENOMIC DNA]</scope>
    <source>
        <strain evidence="7 10">CECT 5115</strain>
    </source>
</reference>
<dbReference type="EMBL" id="FLRA01000020">
    <property type="protein sequence ID" value="SBT18462.1"/>
    <property type="molecule type" value="Genomic_DNA"/>
</dbReference>
<dbReference type="InterPro" id="IPR049453">
    <property type="entry name" value="Memb_transporter_dom"/>
</dbReference>
<evidence type="ECO:0000256" key="2">
    <source>
        <dbReference type="ARBA" id="ARBA00022692"/>
    </source>
</evidence>
<dbReference type="Proteomes" id="UP000092840">
    <property type="component" value="Unassembled WGS sequence"/>
</dbReference>
<keyword evidence="3 5" id="KW-1133">Transmembrane helix</keyword>
<keyword evidence="9" id="KW-1185">Reference proteome</keyword>
<dbReference type="GO" id="GO:0016020">
    <property type="term" value="C:membrane"/>
    <property type="evidence" value="ECO:0007669"/>
    <property type="project" value="UniProtKB-SubCell"/>
</dbReference>
<dbReference type="RefSeq" id="WP_067037232.1">
    <property type="nucleotide sequence ID" value="NZ_FLRA01000020.1"/>
</dbReference>
<proteinExistence type="predicted"/>
<dbReference type="AlphaFoldDB" id="A0A1C3JTI3"/>
<gene>
    <name evidence="7" type="ORF">MGA5115_02593</name>
    <name evidence="8" type="ORF">MGA5116_03287</name>
</gene>
<dbReference type="Proteomes" id="UP000092871">
    <property type="component" value="Unassembled WGS sequence"/>
</dbReference>
<dbReference type="Pfam" id="PF11168">
    <property type="entry name" value="DUF2955"/>
    <property type="match status" value="1"/>
</dbReference>
<protein>
    <recommendedName>
        <fullName evidence="6">Integral membrane bound transporter domain-containing protein</fullName>
    </recommendedName>
</protein>
<dbReference type="EMBL" id="FLRB01000021">
    <property type="protein sequence ID" value="SBT22664.1"/>
    <property type="molecule type" value="Genomic_DNA"/>
</dbReference>
<evidence type="ECO:0000256" key="3">
    <source>
        <dbReference type="ARBA" id="ARBA00022989"/>
    </source>
</evidence>
<evidence type="ECO:0000256" key="5">
    <source>
        <dbReference type="SAM" id="Phobius"/>
    </source>
</evidence>
<evidence type="ECO:0000313" key="8">
    <source>
        <dbReference type="EMBL" id="SBT22664.1"/>
    </source>
</evidence>